<feature type="region of interest" description="Disordered" evidence="1">
    <location>
        <begin position="1"/>
        <end position="22"/>
    </location>
</feature>
<feature type="region of interest" description="Disordered" evidence="1">
    <location>
        <begin position="43"/>
        <end position="67"/>
    </location>
</feature>
<comment type="caution">
    <text evidence="2">The sequence shown here is derived from an EMBL/GenBank/DDBJ whole genome shotgun (WGS) entry which is preliminary data.</text>
</comment>
<dbReference type="EMBL" id="JAJSOW010000101">
    <property type="protein sequence ID" value="KAI9181087.1"/>
    <property type="molecule type" value="Genomic_DNA"/>
</dbReference>
<name>A0AAD5NUS2_ACENE</name>
<reference evidence="2" key="1">
    <citation type="journal article" date="2022" name="Plant J.">
        <title>Strategies of tolerance reflected in two North American maple genomes.</title>
        <authorList>
            <person name="McEvoy S.L."/>
            <person name="Sezen U.U."/>
            <person name="Trouern-Trend A."/>
            <person name="McMahon S.M."/>
            <person name="Schaberg P.G."/>
            <person name="Yang J."/>
            <person name="Wegrzyn J.L."/>
            <person name="Swenson N.G."/>
        </authorList>
    </citation>
    <scope>NUCLEOTIDE SEQUENCE</scope>
    <source>
        <strain evidence="2">91603</strain>
    </source>
</reference>
<sequence length="67" mass="7608">MDKEANIDVLLASDGDASNAQGWIVDDGDEEVEPDELVEEDNFEFESDEEEMLERHGEEQDARHLEA</sequence>
<proteinExistence type="predicted"/>
<protein>
    <submittedName>
        <fullName evidence="2">Uncharacterized protein</fullName>
    </submittedName>
</protein>
<reference evidence="2" key="2">
    <citation type="submission" date="2023-02" db="EMBL/GenBank/DDBJ databases">
        <authorList>
            <person name="Swenson N.G."/>
            <person name="Wegrzyn J.L."/>
            <person name="Mcevoy S.L."/>
        </authorList>
    </citation>
    <scope>NUCLEOTIDE SEQUENCE</scope>
    <source>
        <strain evidence="2">91603</strain>
        <tissue evidence="2">Leaf</tissue>
    </source>
</reference>
<gene>
    <name evidence="2" type="ORF">LWI28_011305</name>
</gene>
<evidence type="ECO:0000256" key="1">
    <source>
        <dbReference type="SAM" id="MobiDB-lite"/>
    </source>
</evidence>
<feature type="compositionally biased region" description="Acidic residues" evidence="1">
    <location>
        <begin position="43"/>
        <end position="52"/>
    </location>
</feature>
<feature type="compositionally biased region" description="Basic and acidic residues" evidence="1">
    <location>
        <begin position="53"/>
        <end position="67"/>
    </location>
</feature>
<organism evidence="2 3">
    <name type="scientific">Acer negundo</name>
    <name type="common">Box elder</name>
    <dbReference type="NCBI Taxonomy" id="4023"/>
    <lineage>
        <taxon>Eukaryota</taxon>
        <taxon>Viridiplantae</taxon>
        <taxon>Streptophyta</taxon>
        <taxon>Embryophyta</taxon>
        <taxon>Tracheophyta</taxon>
        <taxon>Spermatophyta</taxon>
        <taxon>Magnoliopsida</taxon>
        <taxon>eudicotyledons</taxon>
        <taxon>Gunneridae</taxon>
        <taxon>Pentapetalae</taxon>
        <taxon>rosids</taxon>
        <taxon>malvids</taxon>
        <taxon>Sapindales</taxon>
        <taxon>Sapindaceae</taxon>
        <taxon>Hippocastanoideae</taxon>
        <taxon>Acereae</taxon>
        <taxon>Acer</taxon>
    </lineage>
</organism>
<dbReference type="Proteomes" id="UP001064489">
    <property type="component" value="Chromosome 4"/>
</dbReference>
<keyword evidence="3" id="KW-1185">Reference proteome</keyword>
<dbReference type="AlphaFoldDB" id="A0AAD5NUS2"/>
<accession>A0AAD5NUS2</accession>
<evidence type="ECO:0000313" key="3">
    <source>
        <dbReference type="Proteomes" id="UP001064489"/>
    </source>
</evidence>
<evidence type="ECO:0000313" key="2">
    <source>
        <dbReference type="EMBL" id="KAI9181087.1"/>
    </source>
</evidence>